<keyword evidence="8" id="KW-0472">Membrane</keyword>
<dbReference type="SMART" id="SM00220">
    <property type="entry name" value="S_TKc"/>
    <property type="match status" value="1"/>
</dbReference>
<evidence type="ECO:0000256" key="4">
    <source>
        <dbReference type="ARBA" id="ARBA00022741"/>
    </source>
</evidence>
<protein>
    <recommendedName>
        <fullName evidence="1">non-specific serine/threonine protein kinase</fullName>
        <ecNumber evidence="1">2.7.11.1</ecNumber>
    </recommendedName>
</protein>
<evidence type="ECO:0000256" key="1">
    <source>
        <dbReference type="ARBA" id="ARBA00012513"/>
    </source>
</evidence>
<feature type="transmembrane region" description="Helical" evidence="8">
    <location>
        <begin position="263"/>
        <end position="283"/>
    </location>
</feature>
<evidence type="ECO:0000256" key="2">
    <source>
        <dbReference type="ARBA" id="ARBA00022527"/>
    </source>
</evidence>
<dbReference type="InterPro" id="IPR019734">
    <property type="entry name" value="TPR_rpt"/>
</dbReference>
<proteinExistence type="predicted"/>
<dbReference type="CDD" id="cd14014">
    <property type="entry name" value="STKc_PknB_like"/>
    <property type="match status" value="1"/>
</dbReference>
<dbReference type="Gene3D" id="1.25.40.10">
    <property type="entry name" value="Tetratricopeptide repeat domain"/>
    <property type="match status" value="2"/>
</dbReference>
<dbReference type="InterPro" id="IPR011990">
    <property type="entry name" value="TPR-like_helical_dom_sf"/>
</dbReference>
<dbReference type="AlphaFoldDB" id="A0A6M1SVV2"/>
<keyword evidence="5 10" id="KW-0418">Kinase</keyword>
<dbReference type="SUPFAM" id="SSF48452">
    <property type="entry name" value="TPR-like"/>
    <property type="match status" value="1"/>
</dbReference>
<dbReference type="SUPFAM" id="SSF56112">
    <property type="entry name" value="Protein kinase-like (PK-like)"/>
    <property type="match status" value="1"/>
</dbReference>
<dbReference type="EMBL" id="JAALLT010000001">
    <property type="protein sequence ID" value="NGP75094.1"/>
    <property type="molecule type" value="Genomic_DNA"/>
</dbReference>
<dbReference type="NCBIfam" id="NF047558">
    <property type="entry name" value="TPR_END_plus"/>
    <property type="match status" value="1"/>
</dbReference>
<dbReference type="Pfam" id="PF12895">
    <property type="entry name" value="ANAPC3"/>
    <property type="match status" value="1"/>
</dbReference>
<evidence type="ECO:0000259" key="9">
    <source>
        <dbReference type="PROSITE" id="PS50011"/>
    </source>
</evidence>
<feature type="repeat" description="TPR" evidence="7">
    <location>
        <begin position="512"/>
        <end position="545"/>
    </location>
</feature>
<dbReference type="FunFam" id="1.10.510.10:FF:000021">
    <property type="entry name" value="Serine/threonine protein kinase"/>
    <property type="match status" value="1"/>
</dbReference>
<gene>
    <name evidence="10" type="ORF">G3570_00500</name>
</gene>
<dbReference type="PROSITE" id="PS50005">
    <property type="entry name" value="TPR"/>
    <property type="match status" value="1"/>
</dbReference>
<organism evidence="10 11">
    <name type="scientific">Halalkalibaculum roseum</name>
    <dbReference type="NCBI Taxonomy" id="2709311"/>
    <lineage>
        <taxon>Bacteria</taxon>
        <taxon>Pseudomonadati</taxon>
        <taxon>Balneolota</taxon>
        <taxon>Balneolia</taxon>
        <taxon>Balneolales</taxon>
        <taxon>Balneolaceae</taxon>
        <taxon>Halalkalibaculum</taxon>
    </lineage>
</organism>
<dbReference type="GO" id="GO:0004674">
    <property type="term" value="F:protein serine/threonine kinase activity"/>
    <property type="evidence" value="ECO:0007669"/>
    <property type="project" value="UniProtKB-KW"/>
</dbReference>
<evidence type="ECO:0000256" key="6">
    <source>
        <dbReference type="ARBA" id="ARBA00022840"/>
    </source>
</evidence>
<dbReference type="PROSITE" id="PS00108">
    <property type="entry name" value="PROTEIN_KINASE_ST"/>
    <property type="match status" value="1"/>
</dbReference>
<reference evidence="10 11" key="1">
    <citation type="submission" date="2020-02" db="EMBL/GenBank/DDBJ databases">
        <title>Balneolaceae bacterium YR4-1, complete genome.</title>
        <authorList>
            <person name="Li Y."/>
            <person name="Wu S."/>
        </authorList>
    </citation>
    <scope>NUCLEOTIDE SEQUENCE [LARGE SCALE GENOMIC DNA]</scope>
    <source>
        <strain evidence="10 11">YR4-1</strain>
    </source>
</reference>
<dbReference type="EC" id="2.7.11.1" evidence="1"/>
<dbReference type="Gene3D" id="3.30.200.20">
    <property type="entry name" value="Phosphorylase Kinase, domain 1"/>
    <property type="match status" value="1"/>
</dbReference>
<keyword evidence="3" id="KW-0808">Transferase</keyword>
<evidence type="ECO:0000256" key="7">
    <source>
        <dbReference type="PROSITE-ProRule" id="PRU00339"/>
    </source>
</evidence>
<dbReference type="PANTHER" id="PTHR43289:SF34">
    <property type="entry name" value="SERINE_THREONINE-PROTEIN KINASE YBDM-RELATED"/>
    <property type="match status" value="1"/>
</dbReference>
<keyword evidence="8" id="KW-0812">Transmembrane</keyword>
<dbReference type="Proteomes" id="UP000473278">
    <property type="component" value="Unassembled WGS sequence"/>
</dbReference>
<comment type="caution">
    <text evidence="10">The sequence shown here is derived from an EMBL/GenBank/DDBJ whole genome shotgun (WGS) entry which is preliminary data.</text>
</comment>
<keyword evidence="7" id="KW-0802">TPR repeat</keyword>
<keyword evidence="2" id="KW-0723">Serine/threonine-protein kinase</keyword>
<keyword evidence="8" id="KW-1133">Transmembrane helix</keyword>
<keyword evidence="11" id="KW-1185">Reference proteome</keyword>
<dbReference type="InterPro" id="IPR000719">
    <property type="entry name" value="Prot_kinase_dom"/>
</dbReference>
<dbReference type="SUPFAM" id="SSF81901">
    <property type="entry name" value="HCP-like"/>
    <property type="match status" value="1"/>
</dbReference>
<dbReference type="SMART" id="SM00028">
    <property type="entry name" value="TPR"/>
    <property type="match status" value="6"/>
</dbReference>
<dbReference type="PROSITE" id="PS50011">
    <property type="entry name" value="PROTEIN_KINASE_DOM"/>
    <property type="match status" value="1"/>
</dbReference>
<name>A0A6M1SVV2_9BACT</name>
<keyword evidence="4" id="KW-0547">Nucleotide-binding</keyword>
<dbReference type="Pfam" id="PF13181">
    <property type="entry name" value="TPR_8"/>
    <property type="match status" value="1"/>
</dbReference>
<accession>A0A6M1SVV2</accession>
<evidence type="ECO:0000256" key="3">
    <source>
        <dbReference type="ARBA" id="ARBA00022679"/>
    </source>
</evidence>
<dbReference type="InterPro" id="IPR011009">
    <property type="entry name" value="Kinase-like_dom_sf"/>
</dbReference>
<dbReference type="InterPro" id="IPR008271">
    <property type="entry name" value="Ser/Thr_kinase_AS"/>
</dbReference>
<keyword evidence="6" id="KW-0067">ATP-binding</keyword>
<dbReference type="Gene3D" id="1.10.510.10">
    <property type="entry name" value="Transferase(Phosphotransferase) domain 1"/>
    <property type="match status" value="1"/>
</dbReference>
<dbReference type="Pfam" id="PF00069">
    <property type="entry name" value="Pkinase"/>
    <property type="match status" value="1"/>
</dbReference>
<evidence type="ECO:0000313" key="10">
    <source>
        <dbReference type="EMBL" id="NGP75094.1"/>
    </source>
</evidence>
<dbReference type="PANTHER" id="PTHR43289">
    <property type="entry name" value="MITOGEN-ACTIVATED PROTEIN KINASE KINASE KINASE 20-RELATED"/>
    <property type="match status" value="1"/>
</dbReference>
<evidence type="ECO:0000313" key="11">
    <source>
        <dbReference type="Proteomes" id="UP000473278"/>
    </source>
</evidence>
<sequence>MGKVYLAKDTKLNRNVALKFLPDFITWDPPARERFHNEARASAALNHPNITQIHALEHCEKGFFIVMEYVEGVELKKLIQTGNLSLKQKKKIALQVANALETAHQKGVIHRDVKSSNIMINKDGLVKVMDFGIAHISGETHSTNANKSLGTPNYMAPEQILGNEIDKRTDIWSYGVLLFELFSGELPFKGEYKPSLFYSILNKEPPPLEEVSVGVPSHFSKIISTCLRKDPRKRYSSFDVIIKLLKNTGAQASIWSKSRTKPLLITTVLISLLVISVVLYTFIGFSTGINSVAVLPFKNLSEDPKQDYFIEGMHGALISELSQYPHLKVINQASSMYFENSNKPLPQIGQELEVDALVIGSIYQAEDRIRFSAELVDLETEENIWTNTYEREHEDVFSLQGNVAKEIAREIGETLNTVDQSSELTVLQKNQPYRPSPEVYDIYLKGRYYSTRTGKDMDKAIQYFQEAIDRDPNFTKAYAAFAEVAQLIQDPVIINRGIEAAYKAVELNPNLSESQAALGIAKMIEWEWKSSEEAFQKAIELNPNNSMAYQWYAQLLRQTMRFEEAYDMARKAEELNPLSLMAKSMVGWVLFNMHRYEEAHNVWDEVLELDSEYGLAYYNKGLAYWMQGKGDKVLEMAKKAISVNTPVYDLHSKWLSAVGYCLNEQTKTCATISQEVEKEHGHKSPTFVAILYHVQGKNEEAIEWLEKAYEQRKPWLPNMLTEPLFDGLRDYPRFIDLFNRMDYPE</sequence>
<dbReference type="GO" id="GO:0005524">
    <property type="term" value="F:ATP binding"/>
    <property type="evidence" value="ECO:0007669"/>
    <property type="project" value="UniProtKB-KW"/>
</dbReference>
<feature type="domain" description="Protein kinase" evidence="9">
    <location>
        <begin position="1"/>
        <end position="245"/>
    </location>
</feature>
<evidence type="ECO:0000256" key="5">
    <source>
        <dbReference type="ARBA" id="ARBA00022777"/>
    </source>
</evidence>
<dbReference type="Gene3D" id="3.40.50.10610">
    <property type="entry name" value="ABC-type transport auxiliary lipoprotein component"/>
    <property type="match status" value="1"/>
</dbReference>
<evidence type="ECO:0000256" key="8">
    <source>
        <dbReference type="SAM" id="Phobius"/>
    </source>
</evidence>